<proteinExistence type="predicted"/>
<accession>A0ACC4DHQ4</accession>
<organism evidence="1 2">
    <name type="scientific">Purpureocillium lilacinum</name>
    <name type="common">Paecilomyces lilacinus</name>
    <dbReference type="NCBI Taxonomy" id="33203"/>
    <lineage>
        <taxon>Eukaryota</taxon>
        <taxon>Fungi</taxon>
        <taxon>Dikarya</taxon>
        <taxon>Ascomycota</taxon>
        <taxon>Pezizomycotina</taxon>
        <taxon>Sordariomycetes</taxon>
        <taxon>Hypocreomycetidae</taxon>
        <taxon>Hypocreales</taxon>
        <taxon>Ophiocordycipitaceae</taxon>
        <taxon>Purpureocillium</taxon>
    </lineage>
</organism>
<protein>
    <submittedName>
        <fullName evidence="1">Uncharacterized protein</fullName>
    </submittedName>
</protein>
<keyword evidence="2" id="KW-1185">Reference proteome</keyword>
<name>A0ACC4DHQ4_PURLI</name>
<evidence type="ECO:0000313" key="2">
    <source>
        <dbReference type="Proteomes" id="UP001638806"/>
    </source>
</evidence>
<comment type="caution">
    <text evidence="1">The sequence shown here is derived from an EMBL/GenBank/DDBJ whole genome shotgun (WGS) entry which is preliminary data.</text>
</comment>
<gene>
    <name evidence="1" type="ORF">ACCO45_011225</name>
</gene>
<reference evidence="1" key="1">
    <citation type="submission" date="2024-12" db="EMBL/GenBank/DDBJ databases">
        <title>Comparative genomics and development of molecular markers within Purpureocillium lilacinum and among Purpureocillium species.</title>
        <authorList>
            <person name="Yeh Z.-Y."/>
            <person name="Ni N.-T."/>
            <person name="Lo P.-H."/>
            <person name="Mushyakhwo K."/>
            <person name="Lin C.-F."/>
            <person name="Nai Y.-S."/>
        </authorList>
    </citation>
    <scope>NUCLEOTIDE SEQUENCE</scope>
    <source>
        <strain evidence="1">NCHU-NPUST-175</strain>
    </source>
</reference>
<dbReference type="Proteomes" id="UP001638806">
    <property type="component" value="Unassembled WGS sequence"/>
</dbReference>
<evidence type="ECO:0000313" key="1">
    <source>
        <dbReference type="EMBL" id="KAL3955662.1"/>
    </source>
</evidence>
<sequence length="197" mass="21273">MSLCGAQPRAHLDRTTSMQAFDHEPGHHVDSECGAGMGKPAKAFVRRAGSVRAGAHLSSRPLPLRLSRVVLPWCRKIRASWTRAVRLVAAQGLEDCLLGIAQPSIRLVDALTASPRLLPEPVPCHLKHSHPCRTCQMGSMEVVGWAHICERRCDDGKATVRPACKDQNVAIRAEGGCADSKSQSHAKTTTHAPLDAN</sequence>
<dbReference type="EMBL" id="JBGNUJ010000010">
    <property type="protein sequence ID" value="KAL3955662.1"/>
    <property type="molecule type" value="Genomic_DNA"/>
</dbReference>